<dbReference type="STRING" id="1774969.AUC69_05875"/>
<dbReference type="GO" id="GO:0005524">
    <property type="term" value="F:ATP binding"/>
    <property type="evidence" value="ECO:0007669"/>
    <property type="project" value="UniProtKB-UniRule"/>
</dbReference>
<dbReference type="SUPFAM" id="SSF52540">
    <property type="entry name" value="P-loop containing nucleoside triphosphate hydrolases"/>
    <property type="match status" value="1"/>
</dbReference>
<dbReference type="InterPro" id="IPR027417">
    <property type="entry name" value="P-loop_NTPase"/>
</dbReference>
<comment type="catalytic activity">
    <reaction evidence="7 8">
        <text>CMP + ATP = CDP + ADP</text>
        <dbReference type="Rhea" id="RHEA:11600"/>
        <dbReference type="ChEBI" id="CHEBI:30616"/>
        <dbReference type="ChEBI" id="CHEBI:58069"/>
        <dbReference type="ChEBI" id="CHEBI:60377"/>
        <dbReference type="ChEBI" id="CHEBI:456216"/>
        <dbReference type="EC" id="2.7.4.25"/>
    </reaction>
</comment>
<evidence type="ECO:0000256" key="1">
    <source>
        <dbReference type="ARBA" id="ARBA00009427"/>
    </source>
</evidence>
<evidence type="ECO:0000256" key="8">
    <source>
        <dbReference type="HAMAP-Rule" id="MF_00238"/>
    </source>
</evidence>
<dbReference type="GO" id="GO:0036430">
    <property type="term" value="F:CMP kinase activity"/>
    <property type="evidence" value="ECO:0007669"/>
    <property type="project" value="RHEA"/>
</dbReference>
<feature type="binding site" evidence="8">
    <location>
        <begin position="7"/>
        <end position="15"/>
    </location>
    <ligand>
        <name>ATP</name>
        <dbReference type="ChEBI" id="CHEBI:30616"/>
    </ligand>
</feature>
<keyword evidence="8" id="KW-0963">Cytoplasm</keyword>
<evidence type="ECO:0000313" key="10">
    <source>
        <dbReference type="EMBL" id="ODS01764.1"/>
    </source>
</evidence>
<dbReference type="GO" id="GO:0005737">
    <property type="term" value="C:cytoplasm"/>
    <property type="evidence" value="ECO:0007669"/>
    <property type="project" value="UniProtKB-SubCell"/>
</dbReference>
<dbReference type="OrthoDB" id="9807434at2"/>
<dbReference type="AlphaFoldDB" id="A0A1E3W7J0"/>
<keyword evidence="11" id="KW-1185">Reference proteome</keyword>
<sequence>MIIAIDGPAASGKGTVAKRIAVHYGLRHLDTGALYRAVARDTLAQGGELADSSAAAAAASRLDVATLDDPVLRTAGLGEAASVVARHPEVRAVLLAYQREFVRIPPGAVIDGRDIGTVICPNADVKLFVTATPEERAHRRFLELQAAGAAIAEAEVLADIRDRDQRDMTRTTAPLRQAEDAALLDTTNLDIDAAFRAAIDLVEAAMGNAGRAD</sequence>
<dbReference type="HAMAP" id="MF_00238">
    <property type="entry name" value="Cytidyl_kinase_type1"/>
    <property type="match status" value="1"/>
</dbReference>
<protein>
    <recommendedName>
        <fullName evidence="8">Cytidylate kinase</fullName>
        <shortName evidence="8">CK</shortName>
        <ecNumber evidence="8">2.7.4.25</ecNumber>
    </recommendedName>
    <alternativeName>
        <fullName evidence="8">Cytidine monophosphate kinase</fullName>
        <shortName evidence="8">CMP kinase</shortName>
    </alternativeName>
</protein>
<dbReference type="EC" id="2.7.4.25" evidence="8"/>
<dbReference type="CDD" id="cd02020">
    <property type="entry name" value="CMPK"/>
    <property type="match status" value="1"/>
</dbReference>
<keyword evidence="2 8" id="KW-0808">Transferase</keyword>
<keyword evidence="3 8" id="KW-0547">Nucleotide-binding</keyword>
<evidence type="ECO:0000256" key="6">
    <source>
        <dbReference type="ARBA" id="ARBA00047615"/>
    </source>
</evidence>
<dbReference type="Gene3D" id="3.40.50.300">
    <property type="entry name" value="P-loop containing nucleotide triphosphate hydrolases"/>
    <property type="match status" value="1"/>
</dbReference>
<dbReference type="Pfam" id="PF02224">
    <property type="entry name" value="Cytidylate_kin"/>
    <property type="match status" value="1"/>
</dbReference>
<reference evidence="10 11" key="1">
    <citation type="journal article" date="2016" name="Environ. Microbiol.">
        <title>New Methyloceanibacter diversity from North Sea sediments includes methanotroph containing solely the soluble methane monooxygenase.</title>
        <authorList>
            <person name="Vekeman B."/>
            <person name="Kerckhof F.M."/>
            <person name="Cremers G."/>
            <person name="de Vos P."/>
            <person name="Vandamme P."/>
            <person name="Boon N."/>
            <person name="Op den Camp H.J."/>
            <person name="Heylen K."/>
        </authorList>
    </citation>
    <scope>NUCLEOTIDE SEQUENCE [LARGE SCALE GENOMIC DNA]</scope>
    <source>
        <strain evidence="10 11">R-67175</strain>
    </source>
</reference>
<comment type="caution">
    <text evidence="10">The sequence shown here is derived from an EMBL/GenBank/DDBJ whole genome shotgun (WGS) entry which is preliminary data.</text>
</comment>
<comment type="similarity">
    <text evidence="1 8">Belongs to the cytidylate kinase family. Type 1 subfamily.</text>
</comment>
<dbReference type="NCBIfam" id="TIGR00017">
    <property type="entry name" value="cmk"/>
    <property type="match status" value="1"/>
</dbReference>
<accession>A0A1E3W7J0</accession>
<comment type="catalytic activity">
    <reaction evidence="6 8">
        <text>dCMP + ATP = dCDP + ADP</text>
        <dbReference type="Rhea" id="RHEA:25094"/>
        <dbReference type="ChEBI" id="CHEBI:30616"/>
        <dbReference type="ChEBI" id="CHEBI:57566"/>
        <dbReference type="ChEBI" id="CHEBI:58593"/>
        <dbReference type="ChEBI" id="CHEBI:456216"/>
        <dbReference type="EC" id="2.7.4.25"/>
    </reaction>
</comment>
<evidence type="ECO:0000256" key="2">
    <source>
        <dbReference type="ARBA" id="ARBA00022679"/>
    </source>
</evidence>
<name>A0A1E3W7J0_9HYPH</name>
<dbReference type="InterPro" id="IPR003136">
    <property type="entry name" value="Cytidylate_kin"/>
</dbReference>
<evidence type="ECO:0000256" key="4">
    <source>
        <dbReference type="ARBA" id="ARBA00022777"/>
    </source>
</evidence>
<evidence type="ECO:0000259" key="9">
    <source>
        <dbReference type="Pfam" id="PF02224"/>
    </source>
</evidence>
<proteinExistence type="inferred from homology"/>
<evidence type="ECO:0000313" key="11">
    <source>
        <dbReference type="Proteomes" id="UP000094472"/>
    </source>
</evidence>
<comment type="subcellular location">
    <subcellularLocation>
        <location evidence="8">Cytoplasm</location>
    </subcellularLocation>
</comment>
<evidence type="ECO:0000256" key="3">
    <source>
        <dbReference type="ARBA" id="ARBA00022741"/>
    </source>
</evidence>
<dbReference type="GO" id="GO:0036431">
    <property type="term" value="F:dCMP kinase activity"/>
    <property type="evidence" value="ECO:0007669"/>
    <property type="project" value="InterPro"/>
</dbReference>
<evidence type="ECO:0000256" key="7">
    <source>
        <dbReference type="ARBA" id="ARBA00048478"/>
    </source>
</evidence>
<dbReference type="InterPro" id="IPR011994">
    <property type="entry name" value="Cytidylate_kinase_dom"/>
</dbReference>
<feature type="domain" description="Cytidylate kinase" evidence="9">
    <location>
        <begin position="3"/>
        <end position="201"/>
    </location>
</feature>
<dbReference type="Proteomes" id="UP000094472">
    <property type="component" value="Unassembled WGS sequence"/>
</dbReference>
<keyword evidence="5 8" id="KW-0067">ATP-binding</keyword>
<dbReference type="EMBL" id="LPWF01000004">
    <property type="protein sequence ID" value="ODS01764.1"/>
    <property type="molecule type" value="Genomic_DNA"/>
</dbReference>
<organism evidence="10 11">
    <name type="scientific">Methyloceanibacter superfactus</name>
    <dbReference type="NCBI Taxonomy" id="1774969"/>
    <lineage>
        <taxon>Bacteria</taxon>
        <taxon>Pseudomonadati</taxon>
        <taxon>Pseudomonadota</taxon>
        <taxon>Alphaproteobacteria</taxon>
        <taxon>Hyphomicrobiales</taxon>
        <taxon>Hyphomicrobiaceae</taxon>
        <taxon>Methyloceanibacter</taxon>
    </lineage>
</organism>
<evidence type="ECO:0000256" key="5">
    <source>
        <dbReference type="ARBA" id="ARBA00022840"/>
    </source>
</evidence>
<dbReference type="GO" id="GO:0006220">
    <property type="term" value="P:pyrimidine nucleotide metabolic process"/>
    <property type="evidence" value="ECO:0007669"/>
    <property type="project" value="UniProtKB-UniRule"/>
</dbReference>
<keyword evidence="4 8" id="KW-0418">Kinase</keyword>
<dbReference type="RefSeq" id="WP_069440633.1">
    <property type="nucleotide sequence ID" value="NZ_LPWF01000004.1"/>
</dbReference>
<gene>
    <name evidence="8" type="primary">cmk</name>
    <name evidence="10" type="ORF">AUC69_05875</name>
</gene>